<protein>
    <submittedName>
        <fullName evidence="1">Uncharacterized protein</fullName>
    </submittedName>
</protein>
<name>A0A1N7GA57_9NOCA</name>
<keyword evidence="2" id="KW-1185">Reference proteome</keyword>
<evidence type="ECO:0000313" key="1">
    <source>
        <dbReference type="EMBL" id="SIS09489.1"/>
    </source>
</evidence>
<proteinExistence type="predicted"/>
<organism evidence="1 2">
    <name type="scientific">Williamsia sterculiae</name>
    <dbReference type="NCBI Taxonomy" id="1344003"/>
    <lineage>
        <taxon>Bacteria</taxon>
        <taxon>Bacillati</taxon>
        <taxon>Actinomycetota</taxon>
        <taxon>Actinomycetes</taxon>
        <taxon>Mycobacteriales</taxon>
        <taxon>Nocardiaceae</taxon>
        <taxon>Williamsia</taxon>
    </lineage>
</organism>
<reference evidence="1 2" key="1">
    <citation type="submission" date="2017-01" db="EMBL/GenBank/DDBJ databases">
        <authorList>
            <person name="Mah S.A."/>
            <person name="Swanson W.J."/>
            <person name="Moy G.W."/>
            <person name="Vacquier V.D."/>
        </authorList>
    </citation>
    <scope>NUCLEOTIDE SEQUENCE [LARGE SCALE GENOMIC DNA]</scope>
    <source>
        <strain evidence="1 2">CPCC 203464</strain>
    </source>
</reference>
<dbReference type="Proteomes" id="UP000186218">
    <property type="component" value="Unassembled WGS sequence"/>
</dbReference>
<dbReference type="STRING" id="1344003.SAMN05445060_2652"/>
<dbReference type="AlphaFoldDB" id="A0A1N7GA57"/>
<dbReference type="EMBL" id="FTNT01000007">
    <property type="protein sequence ID" value="SIS09489.1"/>
    <property type="molecule type" value="Genomic_DNA"/>
</dbReference>
<accession>A0A1N7GA57</accession>
<evidence type="ECO:0000313" key="2">
    <source>
        <dbReference type="Proteomes" id="UP000186218"/>
    </source>
</evidence>
<gene>
    <name evidence="1" type="ORF">SAMN05445060_2652</name>
</gene>
<sequence length="48" mass="5132">MGWVAEGDEVEVVFPAVAFGEVMTCERRMVAQCVSELLGGAGLVGFQR</sequence>